<accession>A0ABT5SP01</accession>
<name>A0ABT5SP01_9PSEU</name>
<proteinExistence type="predicted"/>
<dbReference type="EMBL" id="JAQZAO010000001">
    <property type="protein sequence ID" value="MDD7963886.1"/>
    <property type="molecule type" value="Genomic_DNA"/>
</dbReference>
<feature type="transmembrane region" description="Helical" evidence="2">
    <location>
        <begin position="82"/>
        <end position="103"/>
    </location>
</feature>
<keyword evidence="2" id="KW-0812">Transmembrane</keyword>
<dbReference type="Proteomes" id="UP001300763">
    <property type="component" value="Unassembled WGS sequence"/>
</dbReference>
<dbReference type="RefSeq" id="WP_274198439.1">
    <property type="nucleotide sequence ID" value="NZ_JAQZAO010000001.1"/>
</dbReference>
<keyword evidence="2" id="KW-1133">Transmembrane helix</keyword>
<evidence type="ECO:0000313" key="3">
    <source>
        <dbReference type="EMBL" id="MDD7963886.1"/>
    </source>
</evidence>
<dbReference type="InterPro" id="IPR009937">
    <property type="entry name" value="Phage_holin_3_6"/>
</dbReference>
<feature type="transmembrane region" description="Helical" evidence="2">
    <location>
        <begin position="42"/>
        <end position="62"/>
    </location>
</feature>
<comment type="caution">
    <text evidence="3">The sequence shown here is derived from an EMBL/GenBank/DDBJ whole genome shotgun (WGS) entry which is preliminary data.</text>
</comment>
<organism evidence="3 4">
    <name type="scientific">Actinomycetospora lemnae</name>
    <dbReference type="NCBI Taxonomy" id="3019891"/>
    <lineage>
        <taxon>Bacteria</taxon>
        <taxon>Bacillati</taxon>
        <taxon>Actinomycetota</taxon>
        <taxon>Actinomycetes</taxon>
        <taxon>Pseudonocardiales</taxon>
        <taxon>Pseudonocardiaceae</taxon>
        <taxon>Actinomycetospora</taxon>
    </lineage>
</organism>
<gene>
    <name evidence="3" type="ORF">PGB27_00875</name>
</gene>
<keyword evidence="4" id="KW-1185">Reference proteome</keyword>
<reference evidence="3 4" key="1">
    <citation type="submission" date="2023-02" db="EMBL/GenBank/DDBJ databases">
        <title>Genome sequencing required for Actinomycetospora new species description.</title>
        <authorList>
            <person name="Saimee Y."/>
            <person name="Duangmal K."/>
        </authorList>
    </citation>
    <scope>NUCLEOTIDE SEQUENCE [LARGE SCALE GENOMIC DNA]</scope>
    <source>
        <strain evidence="3 4">DW7H6</strain>
    </source>
</reference>
<protein>
    <submittedName>
        <fullName evidence="3">Phage holin family protein</fullName>
    </submittedName>
</protein>
<evidence type="ECO:0000256" key="1">
    <source>
        <dbReference type="SAM" id="MobiDB-lite"/>
    </source>
</evidence>
<keyword evidence="2" id="KW-0472">Membrane</keyword>
<evidence type="ECO:0000313" key="4">
    <source>
        <dbReference type="Proteomes" id="UP001300763"/>
    </source>
</evidence>
<feature type="region of interest" description="Disordered" evidence="1">
    <location>
        <begin position="131"/>
        <end position="160"/>
    </location>
</feature>
<sequence length="160" mass="15941">MTEPQQSPQAGIAGALTDLSEQTRVLVRGEITAAQRETWSKLTAAAPALGLLGGAAVLGVAASASAYRLSLRLLERWLPPSGAALVATAVYGGGAAAAGAIGVQQLRTLPAPFPTETMAETGALVEETAAEVRRGSAGATGGLSERAAGAMPSGPDLPRP</sequence>
<evidence type="ECO:0000256" key="2">
    <source>
        <dbReference type="SAM" id="Phobius"/>
    </source>
</evidence>
<dbReference type="Pfam" id="PF07332">
    <property type="entry name" value="Phage_holin_3_6"/>
    <property type="match status" value="1"/>
</dbReference>